<sequence length="42" mass="4820">MLARLKITIIAPLLHAVLLTSVALSSEYQSKQLWRHEIQSFL</sequence>
<name>A0A2P2J6V7_RHIMU</name>
<reference evidence="1" key="1">
    <citation type="submission" date="2018-02" db="EMBL/GenBank/DDBJ databases">
        <title>Rhizophora mucronata_Transcriptome.</title>
        <authorList>
            <person name="Meera S.P."/>
            <person name="Sreeshan A."/>
            <person name="Augustine A."/>
        </authorList>
    </citation>
    <scope>NUCLEOTIDE SEQUENCE</scope>
    <source>
        <tissue evidence="1">Leaf</tissue>
    </source>
</reference>
<dbReference type="AlphaFoldDB" id="A0A2P2J6V7"/>
<evidence type="ECO:0000313" key="1">
    <source>
        <dbReference type="EMBL" id="MBW89212.1"/>
    </source>
</evidence>
<accession>A0A2P2J6V7</accession>
<dbReference type="EMBL" id="GGEC01008729">
    <property type="protein sequence ID" value="MBW89212.1"/>
    <property type="molecule type" value="Transcribed_RNA"/>
</dbReference>
<protein>
    <submittedName>
        <fullName evidence="1">Uncharacterized protein LOC107413661</fullName>
    </submittedName>
</protein>
<organism evidence="1">
    <name type="scientific">Rhizophora mucronata</name>
    <name type="common">Asiatic mangrove</name>
    <dbReference type="NCBI Taxonomy" id="61149"/>
    <lineage>
        <taxon>Eukaryota</taxon>
        <taxon>Viridiplantae</taxon>
        <taxon>Streptophyta</taxon>
        <taxon>Embryophyta</taxon>
        <taxon>Tracheophyta</taxon>
        <taxon>Spermatophyta</taxon>
        <taxon>Magnoliopsida</taxon>
        <taxon>eudicotyledons</taxon>
        <taxon>Gunneridae</taxon>
        <taxon>Pentapetalae</taxon>
        <taxon>rosids</taxon>
        <taxon>fabids</taxon>
        <taxon>Malpighiales</taxon>
        <taxon>Rhizophoraceae</taxon>
        <taxon>Rhizophora</taxon>
    </lineage>
</organism>
<proteinExistence type="predicted"/>